<evidence type="ECO:0000313" key="3">
    <source>
        <dbReference type="Proteomes" id="UP000664209"/>
    </source>
</evidence>
<dbReference type="AlphaFoldDB" id="A0A939RSW2"/>
<evidence type="ECO:0000313" key="2">
    <source>
        <dbReference type="EMBL" id="MBO1752677.1"/>
    </source>
</evidence>
<comment type="caution">
    <text evidence="2">The sequence shown here is derived from an EMBL/GenBank/DDBJ whole genome shotgun (WGS) entry which is preliminary data.</text>
</comment>
<accession>A0A939RSW2</accession>
<name>A0A939RSW2_9CELL</name>
<sequence length="322" mass="31760">MTARPIAPGTWTVGLDIGGTKVHGVLLDEDGTLASTVRLPTGTGVTGVVASAAQAVERLAADRCLELGEVAAVGVGVPGVVDPGSGVVAHAVNLGIAGEVRLAALLTARLGGVPVNVENDLNAAALGASVGRGPRGDLAFLALGTGLAAGLVLDGAVRRGISGAAGEVGHLPYVPDGPRCACGQHGCLELYASGSALEARWGSRTGRPAAVEVFEAAAAGDPEAVGVRDAFADAVATAVRVLALTCDVEHVVLGGGVAGLGEPLREAVVAALERHAASSPFLRSLDLGSRLEVAHDEHVAAIGAALAAARAGAPEVVGSWRS</sequence>
<dbReference type="PANTHER" id="PTHR18964">
    <property type="entry name" value="ROK (REPRESSOR, ORF, KINASE) FAMILY"/>
    <property type="match status" value="1"/>
</dbReference>
<dbReference type="Gene3D" id="3.30.420.40">
    <property type="match status" value="2"/>
</dbReference>
<dbReference type="PANTHER" id="PTHR18964:SF149">
    <property type="entry name" value="BIFUNCTIONAL UDP-N-ACETYLGLUCOSAMINE 2-EPIMERASE_N-ACETYLMANNOSAMINE KINASE"/>
    <property type="match status" value="1"/>
</dbReference>
<dbReference type="SUPFAM" id="SSF53067">
    <property type="entry name" value="Actin-like ATPase domain"/>
    <property type="match status" value="1"/>
</dbReference>
<dbReference type="Pfam" id="PF00480">
    <property type="entry name" value="ROK"/>
    <property type="match status" value="1"/>
</dbReference>
<proteinExistence type="inferred from homology"/>
<organism evidence="2 3">
    <name type="scientific">Actinotalea soli</name>
    <dbReference type="NCBI Taxonomy" id="2819234"/>
    <lineage>
        <taxon>Bacteria</taxon>
        <taxon>Bacillati</taxon>
        <taxon>Actinomycetota</taxon>
        <taxon>Actinomycetes</taxon>
        <taxon>Micrococcales</taxon>
        <taxon>Cellulomonadaceae</taxon>
        <taxon>Actinotalea</taxon>
    </lineage>
</organism>
<keyword evidence="3" id="KW-1185">Reference proteome</keyword>
<protein>
    <submittedName>
        <fullName evidence="2">ROK family protein</fullName>
    </submittedName>
</protein>
<evidence type="ECO:0000256" key="1">
    <source>
        <dbReference type="ARBA" id="ARBA00006479"/>
    </source>
</evidence>
<dbReference type="EMBL" id="JAGEMK010000007">
    <property type="protein sequence ID" value="MBO1752677.1"/>
    <property type="molecule type" value="Genomic_DNA"/>
</dbReference>
<dbReference type="InterPro" id="IPR000600">
    <property type="entry name" value="ROK"/>
</dbReference>
<dbReference type="InterPro" id="IPR043129">
    <property type="entry name" value="ATPase_NBD"/>
</dbReference>
<reference evidence="2" key="1">
    <citation type="submission" date="2021-03" db="EMBL/GenBank/DDBJ databases">
        <title>Actinotalea soli sp. nov., isolated from soil.</title>
        <authorList>
            <person name="Ping W."/>
            <person name="Zhang J."/>
        </authorList>
    </citation>
    <scope>NUCLEOTIDE SEQUENCE</scope>
    <source>
        <strain evidence="2">BY-33</strain>
    </source>
</reference>
<comment type="similarity">
    <text evidence="1">Belongs to the ROK (NagC/XylR) family.</text>
</comment>
<dbReference type="Proteomes" id="UP000664209">
    <property type="component" value="Unassembled WGS sequence"/>
</dbReference>
<dbReference type="RefSeq" id="WP_208056366.1">
    <property type="nucleotide sequence ID" value="NZ_JAGEMK010000007.1"/>
</dbReference>
<gene>
    <name evidence="2" type="ORF">J4G33_12760</name>
</gene>